<dbReference type="SUPFAM" id="SSF160904">
    <property type="entry name" value="Jann2411-like"/>
    <property type="match status" value="1"/>
</dbReference>
<evidence type="ECO:0000313" key="2">
    <source>
        <dbReference type="EMBL" id="MCT2584777.1"/>
    </source>
</evidence>
<dbReference type="Pfam" id="PF11706">
    <property type="entry name" value="zf-CGNR"/>
    <property type="match status" value="1"/>
</dbReference>
<dbReference type="Pfam" id="PF07336">
    <property type="entry name" value="ABATE"/>
    <property type="match status" value="1"/>
</dbReference>
<protein>
    <submittedName>
        <fullName evidence="2">CGNR zinc finger domain-containing protein</fullName>
    </submittedName>
</protein>
<proteinExistence type="predicted"/>
<keyword evidence="3" id="KW-1185">Reference proteome</keyword>
<dbReference type="Gene3D" id="1.10.3300.10">
    <property type="entry name" value="Jann2411-like domain"/>
    <property type="match status" value="1"/>
</dbReference>
<evidence type="ECO:0000313" key="3">
    <source>
        <dbReference type="Proteomes" id="UP001156441"/>
    </source>
</evidence>
<gene>
    <name evidence="2" type="ORF">JT362_16790</name>
</gene>
<feature type="domain" description="Zinc finger CGNR" evidence="1">
    <location>
        <begin position="158"/>
        <end position="197"/>
    </location>
</feature>
<comment type="caution">
    <text evidence="2">The sequence shown here is derived from an EMBL/GenBank/DDBJ whole genome shotgun (WGS) entry which is preliminary data.</text>
</comment>
<dbReference type="InterPro" id="IPR023286">
    <property type="entry name" value="ABATE_dom_sf"/>
</dbReference>
<reference evidence="2 3" key="1">
    <citation type="submission" date="2021-02" db="EMBL/GenBank/DDBJ databases">
        <title>Actinophytocola xerophila sp. nov., isolated from soil of cotton cropping field.</title>
        <authorList>
            <person name="Huang R."/>
            <person name="Chen X."/>
            <person name="Ge X."/>
            <person name="Liu W."/>
        </authorList>
    </citation>
    <scope>NUCLEOTIDE SEQUENCE [LARGE SCALE GENOMIC DNA]</scope>
    <source>
        <strain evidence="2 3">S1-96</strain>
    </source>
</reference>
<sequence>MAAKVPPHAVLVDGHALPKPVAGHPALEFCNTWAGWGEPEAPGAEWLVDYDRFVLWAEFTGLVPASAAARLRGRAEDAVLARARALRVALYRILRHRDLGALDVLAAEADEANRHTRLTATTETVHFELVDDGNPLLPLRSVALSAVDLLSGPQRNTVRACPGDGCGWLFLDPRGRRVWCSMASCGNRAKVRAHAARNP</sequence>
<dbReference type="PANTHER" id="PTHR35525">
    <property type="entry name" value="BLL6575 PROTEIN"/>
    <property type="match status" value="1"/>
</dbReference>
<organism evidence="2 3">
    <name type="scientific">Actinophytocola gossypii</name>
    <dbReference type="NCBI Taxonomy" id="2812003"/>
    <lineage>
        <taxon>Bacteria</taxon>
        <taxon>Bacillati</taxon>
        <taxon>Actinomycetota</taxon>
        <taxon>Actinomycetes</taxon>
        <taxon>Pseudonocardiales</taxon>
        <taxon>Pseudonocardiaceae</taxon>
    </lineage>
</organism>
<dbReference type="EMBL" id="JAFFZE010000014">
    <property type="protein sequence ID" value="MCT2584777.1"/>
    <property type="molecule type" value="Genomic_DNA"/>
</dbReference>
<accession>A0ABT2JA86</accession>
<dbReference type="InterPro" id="IPR010852">
    <property type="entry name" value="ABATE"/>
</dbReference>
<dbReference type="PANTHER" id="PTHR35525:SF3">
    <property type="entry name" value="BLL6575 PROTEIN"/>
    <property type="match status" value="1"/>
</dbReference>
<dbReference type="InterPro" id="IPR021005">
    <property type="entry name" value="Znf_CGNR"/>
</dbReference>
<evidence type="ECO:0000259" key="1">
    <source>
        <dbReference type="Pfam" id="PF11706"/>
    </source>
</evidence>
<dbReference type="Proteomes" id="UP001156441">
    <property type="component" value="Unassembled WGS sequence"/>
</dbReference>
<dbReference type="RefSeq" id="WP_260192179.1">
    <property type="nucleotide sequence ID" value="NZ_JAFFZE010000014.1"/>
</dbReference>
<name>A0ABT2JA86_9PSEU</name>